<feature type="region of interest" description="Disordered" evidence="1">
    <location>
        <begin position="1"/>
        <end position="53"/>
    </location>
</feature>
<reference evidence="2 3" key="1">
    <citation type="submission" date="2015-12" db="EMBL/GenBank/DDBJ databases">
        <title>The genome of Folsomia candida.</title>
        <authorList>
            <person name="Faddeeva A."/>
            <person name="Derks M.F."/>
            <person name="Anvar Y."/>
            <person name="Smit S."/>
            <person name="Van Straalen N."/>
            <person name="Roelofs D."/>
        </authorList>
    </citation>
    <scope>NUCLEOTIDE SEQUENCE [LARGE SCALE GENOMIC DNA]</scope>
    <source>
        <strain evidence="2 3">VU population</strain>
        <tissue evidence="2">Whole body</tissue>
    </source>
</reference>
<evidence type="ECO:0000313" key="2">
    <source>
        <dbReference type="EMBL" id="OXA37076.1"/>
    </source>
</evidence>
<keyword evidence="3" id="KW-1185">Reference proteome</keyword>
<proteinExistence type="predicted"/>
<comment type="caution">
    <text evidence="2">The sequence shown here is derived from an EMBL/GenBank/DDBJ whole genome shotgun (WGS) entry which is preliminary data.</text>
</comment>
<dbReference type="EMBL" id="LNIX01000065">
    <property type="protein sequence ID" value="OXA37076.1"/>
    <property type="molecule type" value="Genomic_DNA"/>
</dbReference>
<evidence type="ECO:0000256" key="1">
    <source>
        <dbReference type="SAM" id="MobiDB-lite"/>
    </source>
</evidence>
<organism evidence="2 3">
    <name type="scientific">Folsomia candida</name>
    <name type="common">Springtail</name>
    <dbReference type="NCBI Taxonomy" id="158441"/>
    <lineage>
        <taxon>Eukaryota</taxon>
        <taxon>Metazoa</taxon>
        <taxon>Ecdysozoa</taxon>
        <taxon>Arthropoda</taxon>
        <taxon>Hexapoda</taxon>
        <taxon>Collembola</taxon>
        <taxon>Entomobryomorpha</taxon>
        <taxon>Isotomoidea</taxon>
        <taxon>Isotomidae</taxon>
        <taxon>Proisotominae</taxon>
        <taxon>Folsomia</taxon>
    </lineage>
</organism>
<sequence>MSGIYNWLGELTNTKSQKRTRDSSSSNPSSENTTPEKVIPKKQKSDSVGADREKMATFEEVKKLLMESEERQRVFITEEIAKVTPVGLQEVKDKVDFLLNDSKKKNVVIFGIPHAPNLVPDEGPVTISRDDRQRLGFQQNFRPSQMFLPVVQFGQLSKKYRLFRLDEIQKCDLASF</sequence>
<evidence type="ECO:0000313" key="3">
    <source>
        <dbReference type="Proteomes" id="UP000198287"/>
    </source>
</evidence>
<feature type="compositionally biased region" description="Low complexity" evidence="1">
    <location>
        <begin position="23"/>
        <end position="36"/>
    </location>
</feature>
<name>A0A226CYF4_FOLCA</name>
<accession>A0A226CYF4</accession>
<dbReference type="AlphaFoldDB" id="A0A226CYF4"/>
<dbReference type="Proteomes" id="UP000198287">
    <property type="component" value="Unassembled WGS sequence"/>
</dbReference>
<protein>
    <submittedName>
        <fullName evidence="2">Uncharacterized protein</fullName>
    </submittedName>
</protein>
<gene>
    <name evidence="2" type="ORF">Fcan01_28149</name>
</gene>
<feature type="compositionally biased region" description="Basic and acidic residues" evidence="1">
    <location>
        <begin position="43"/>
        <end position="53"/>
    </location>
</feature>